<reference evidence="1 2" key="1">
    <citation type="submission" date="2017-04" db="EMBL/GenBank/DDBJ databases">
        <title>Novel microbial lineages endemic to geothermal iron-oxide mats fill important gaps in the evolutionary history of Archaea.</title>
        <authorList>
            <person name="Jay Z.J."/>
            <person name="Beam J.P."/>
            <person name="Dlakic M."/>
            <person name="Rusch D.B."/>
            <person name="Kozubal M.A."/>
            <person name="Inskeep W.P."/>
        </authorList>
    </citation>
    <scope>NUCLEOTIDE SEQUENCE [LARGE SCALE GENOMIC DNA]</scope>
    <source>
        <strain evidence="1">OSP_D</strain>
    </source>
</reference>
<evidence type="ECO:0000313" key="1">
    <source>
        <dbReference type="EMBL" id="PSN81862.1"/>
    </source>
</evidence>
<organism evidence="1 2">
    <name type="scientific">Candidatus Marsarchaeota G1 archaeon OSP_D</name>
    <dbReference type="NCBI Taxonomy" id="1978155"/>
    <lineage>
        <taxon>Archaea</taxon>
        <taxon>Candidatus Marsarchaeota</taxon>
        <taxon>Candidatus Marsarchaeota group 1</taxon>
    </lineage>
</organism>
<protein>
    <submittedName>
        <fullName evidence="1">Uncharacterized protein</fullName>
    </submittedName>
</protein>
<proteinExistence type="predicted"/>
<dbReference type="AlphaFoldDB" id="A0A2R6A5W4"/>
<accession>A0A2R6A5W4</accession>
<evidence type="ECO:0000313" key="2">
    <source>
        <dbReference type="Proteomes" id="UP000240880"/>
    </source>
</evidence>
<name>A0A2R6A5W4_9ARCH</name>
<dbReference type="EMBL" id="NEXC01000130">
    <property type="protein sequence ID" value="PSN81862.1"/>
    <property type="molecule type" value="Genomic_DNA"/>
</dbReference>
<gene>
    <name evidence="1" type="ORF">B9Q01_09750</name>
</gene>
<sequence length="211" mass="25724">MIKTFENYSKFPYFNVKEVNIKDLNDILLLDEQFSLTVDDFEIMNYFFKNNIRIKNLLIWAHYFYGHKFIFERYRELWKENFSIPYYINLIDYIPFYILRRKAKFYYRALSNNKTVAQSLWTDLLLERVYNIFTEGILYIPVEYEFYDVNEYSKENRALIFFGEKGDVDLIGLKRTIDTLREANPKLDFDYFGDEEVGLIFNKNLMKILNT</sequence>
<comment type="caution">
    <text evidence="1">The sequence shown here is derived from an EMBL/GenBank/DDBJ whole genome shotgun (WGS) entry which is preliminary data.</text>
</comment>
<dbReference type="Proteomes" id="UP000240880">
    <property type="component" value="Unassembled WGS sequence"/>
</dbReference>